<comment type="cofactor">
    <cofactor evidence="12">
        <name>FAD</name>
        <dbReference type="ChEBI" id="CHEBI:57692"/>
    </cofactor>
    <text evidence="12">Binds 1 FAD per subunit.</text>
</comment>
<comment type="similarity">
    <text evidence="2">Belongs to the DNA photolyase class-1 family.</text>
</comment>
<evidence type="ECO:0000256" key="13">
    <source>
        <dbReference type="PIRSR" id="PIRSR602081-2"/>
    </source>
</evidence>
<dbReference type="Gene3D" id="1.10.579.10">
    <property type="entry name" value="DNA Cyclobutane Dipyrimidine Photolyase, subunit A, domain 3"/>
    <property type="match status" value="1"/>
</dbReference>
<dbReference type="FunFam" id="1.10.579.10:FF:000003">
    <property type="entry name" value="Deoxyribodipyrimidine photo-lyase"/>
    <property type="match status" value="1"/>
</dbReference>
<dbReference type="GO" id="GO:0009416">
    <property type="term" value="P:response to light stimulus"/>
    <property type="evidence" value="ECO:0007669"/>
    <property type="project" value="TreeGrafter"/>
</dbReference>
<feature type="domain" description="Photolyase/cryptochrome alpha/beta" evidence="15">
    <location>
        <begin position="4"/>
        <end position="129"/>
    </location>
</feature>
<evidence type="ECO:0000256" key="4">
    <source>
        <dbReference type="ARBA" id="ARBA00014046"/>
    </source>
</evidence>
<dbReference type="InterPro" id="IPR005101">
    <property type="entry name" value="Cryptochr/Photolyase_FAD-bd"/>
</dbReference>
<dbReference type="Proteomes" id="UP000253769">
    <property type="component" value="Unassembled WGS sequence"/>
</dbReference>
<evidence type="ECO:0000256" key="14">
    <source>
        <dbReference type="RuleBase" id="RU004182"/>
    </source>
</evidence>
<dbReference type="PRINTS" id="PR00147">
    <property type="entry name" value="DNAPHOTLYASE"/>
</dbReference>
<sequence>MADEAVLVWFRQDLRLNDNPALYQAAKQGRILPVYILPAAQQDGWFPGAASRWWLHHSLDSLGKRLGGALRLFQGEALELIPELLHQTGIKKVYWNRDFQPAQMQRDRRLQQHLEQQGIQVTTFNASLLWEPTQVLKSDGSPYRVYTPFFRHGCLKQPEPRYPLPAPPSIKTMSSAPNGLSLQQLELLPDSPWYRQIARQWQPGEPGAGDRLASFVEQRLASYQRGRDHPGLDATSRLSPHLHFGELSPNQIWYVARHAELPRACEPDRERFMAELGWREFSHYLLYHWPELPQSNFQPKFDRFDWSDDPESLRAWQQGRTGIPMVDAGMRELWQTGYMHNRVRMIVGSFLVKNLRQHWHRGQAWFWDTLVDADLANNSASWQWVAGSGADAAPYFRIFNPVTQGEKFDPKGGYVRRFCPELAALPDKYLHSPWQAPVSVLKKSGVQLGTNYPRPMVDLKLSRAEALAAFAAIKQ</sequence>
<evidence type="ECO:0000256" key="11">
    <source>
        <dbReference type="ARBA" id="ARBA00083107"/>
    </source>
</evidence>
<feature type="site" description="Electron transfer via tryptophanyl radical" evidence="13">
    <location>
        <position position="382"/>
    </location>
</feature>
<dbReference type="Pfam" id="PF03441">
    <property type="entry name" value="FAD_binding_7"/>
    <property type="match status" value="1"/>
</dbReference>
<feature type="binding site" evidence="12">
    <location>
        <begin position="372"/>
        <end position="374"/>
    </location>
    <ligand>
        <name>FAD</name>
        <dbReference type="ChEBI" id="CHEBI:57692"/>
    </ligand>
</feature>
<dbReference type="InterPro" id="IPR006050">
    <property type="entry name" value="DNA_photolyase_N"/>
</dbReference>
<comment type="caution">
    <text evidence="16">The sequence shown here is derived from an EMBL/GenBank/DDBJ whole genome shotgun (WGS) entry which is preliminary data.</text>
</comment>
<name>A0A369WFS0_9GAMM</name>
<dbReference type="InterPro" id="IPR036155">
    <property type="entry name" value="Crypto/Photolyase_N_sf"/>
</dbReference>
<feature type="binding site" evidence="12">
    <location>
        <position position="223"/>
    </location>
    <ligand>
        <name>FAD</name>
        <dbReference type="ChEBI" id="CHEBI:57692"/>
    </ligand>
</feature>
<evidence type="ECO:0000313" key="17">
    <source>
        <dbReference type="Proteomes" id="UP000253769"/>
    </source>
</evidence>
<evidence type="ECO:0000313" key="16">
    <source>
        <dbReference type="EMBL" id="RDE19514.1"/>
    </source>
</evidence>
<dbReference type="AlphaFoldDB" id="A0A369WFS0"/>
<keyword evidence="6 12" id="KW-0274">FAD</keyword>
<dbReference type="PROSITE" id="PS51645">
    <property type="entry name" value="PHR_CRY_ALPHA_BETA"/>
    <property type="match status" value="1"/>
</dbReference>
<feature type="site" description="Electron transfer via tryptophanyl radical" evidence="13">
    <location>
        <position position="359"/>
    </location>
</feature>
<comment type="similarity">
    <text evidence="14">Belongs to the DNA photolyase family.</text>
</comment>
<dbReference type="PANTHER" id="PTHR11455">
    <property type="entry name" value="CRYPTOCHROME"/>
    <property type="match status" value="1"/>
</dbReference>
<dbReference type="InterPro" id="IPR036134">
    <property type="entry name" value="Crypto/Photolyase_FAD-like_sf"/>
</dbReference>
<keyword evidence="5 12" id="KW-0285">Flavoprotein</keyword>
<evidence type="ECO:0000259" key="15">
    <source>
        <dbReference type="PROSITE" id="PS51645"/>
    </source>
</evidence>
<accession>A0A369WFS0</accession>
<gene>
    <name evidence="16" type="ORF">DV711_11525</name>
</gene>
<keyword evidence="7 14" id="KW-0157">Chromophore</keyword>
<protein>
    <recommendedName>
        <fullName evidence="4">Deoxyribodipyrimidine photo-lyase</fullName>
        <ecNumber evidence="3">4.1.99.3</ecNumber>
    </recommendedName>
    <alternativeName>
        <fullName evidence="8">DNA photolyase</fullName>
    </alternativeName>
    <alternativeName>
        <fullName evidence="11">Photoreactivating enzyme</fullName>
    </alternativeName>
</protein>
<feature type="site" description="Electron transfer via tryptophanyl radical" evidence="13">
    <location>
        <position position="306"/>
    </location>
</feature>
<comment type="cofactor">
    <cofactor evidence="1">
        <name>(6R)-5,10-methylene-5,6,7,8-tetrahydrofolate</name>
        <dbReference type="ChEBI" id="CHEBI:15636"/>
    </cofactor>
</comment>
<comment type="catalytic activity">
    <reaction evidence="9">
        <text>cyclobutadipyrimidine (in DNA) = 2 pyrimidine residues (in DNA).</text>
        <dbReference type="EC" id="4.1.99.3"/>
    </reaction>
</comment>
<evidence type="ECO:0000256" key="8">
    <source>
        <dbReference type="ARBA" id="ARBA00031671"/>
    </source>
</evidence>
<evidence type="ECO:0000256" key="7">
    <source>
        <dbReference type="ARBA" id="ARBA00022991"/>
    </source>
</evidence>
<dbReference type="OrthoDB" id="9772484at2"/>
<dbReference type="GO" id="GO:0003677">
    <property type="term" value="F:DNA binding"/>
    <property type="evidence" value="ECO:0007669"/>
    <property type="project" value="TreeGrafter"/>
</dbReference>
<feature type="binding site" evidence="12">
    <location>
        <begin position="235"/>
        <end position="239"/>
    </location>
    <ligand>
        <name>FAD</name>
        <dbReference type="ChEBI" id="CHEBI:57692"/>
    </ligand>
</feature>
<dbReference type="Gene3D" id="3.40.50.620">
    <property type="entry name" value="HUPs"/>
    <property type="match status" value="1"/>
</dbReference>
<evidence type="ECO:0000256" key="6">
    <source>
        <dbReference type="ARBA" id="ARBA00022827"/>
    </source>
</evidence>
<reference evidence="16 17" key="1">
    <citation type="submission" date="2018-07" db="EMBL/GenBank/DDBJ databases">
        <title>Motiliproteus coralliicola sp. nov., a bacterium isolated from Coral.</title>
        <authorList>
            <person name="Wang G."/>
        </authorList>
    </citation>
    <scope>NUCLEOTIDE SEQUENCE [LARGE SCALE GENOMIC DNA]</scope>
    <source>
        <strain evidence="16 17">C34</strain>
    </source>
</reference>
<dbReference type="GO" id="GO:0071949">
    <property type="term" value="F:FAD binding"/>
    <property type="evidence" value="ECO:0007669"/>
    <property type="project" value="TreeGrafter"/>
</dbReference>
<dbReference type="PANTHER" id="PTHR11455:SF9">
    <property type="entry name" value="CRYPTOCHROME CIRCADIAN CLOCK 5 ISOFORM X1"/>
    <property type="match status" value="1"/>
</dbReference>
<dbReference type="RefSeq" id="WP_114695859.1">
    <property type="nucleotide sequence ID" value="NZ_QQOH01000003.1"/>
</dbReference>
<evidence type="ECO:0000256" key="3">
    <source>
        <dbReference type="ARBA" id="ARBA00013149"/>
    </source>
</evidence>
<dbReference type="InterPro" id="IPR018394">
    <property type="entry name" value="DNA_photolyase_1_CS_C"/>
</dbReference>
<proteinExistence type="inferred from homology"/>
<organism evidence="16 17">
    <name type="scientific">Motiliproteus coralliicola</name>
    <dbReference type="NCBI Taxonomy" id="2283196"/>
    <lineage>
        <taxon>Bacteria</taxon>
        <taxon>Pseudomonadati</taxon>
        <taxon>Pseudomonadota</taxon>
        <taxon>Gammaproteobacteria</taxon>
        <taxon>Oceanospirillales</taxon>
        <taxon>Oceanospirillaceae</taxon>
        <taxon>Motiliproteus</taxon>
    </lineage>
</organism>
<keyword evidence="16" id="KW-0456">Lyase</keyword>
<dbReference type="SUPFAM" id="SSF48173">
    <property type="entry name" value="Cryptochrome/photolyase FAD-binding domain"/>
    <property type="match status" value="1"/>
</dbReference>
<dbReference type="PROSITE" id="PS00394">
    <property type="entry name" value="DNA_PHOTOLYASES_1_1"/>
    <property type="match status" value="1"/>
</dbReference>
<dbReference type="InterPro" id="IPR002081">
    <property type="entry name" value="Cryptochrome/DNA_photolyase_1"/>
</dbReference>
<evidence type="ECO:0000256" key="5">
    <source>
        <dbReference type="ARBA" id="ARBA00022630"/>
    </source>
</evidence>
<evidence type="ECO:0000256" key="1">
    <source>
        <dbReference type="ARBA" id="ARBA00001932"/>
    </source>
</evidence>
<evidence type="ECO:0000256" key="2">
    <source>
        <dbReference type="ARBA" id="ARBA00005862"/>
    </source>
</evidence>
<evidence type="ECO:0000256" key="9">
    <source>
        <dbReference type="ARBA" id="ARBA00033999"/>
    </source>
</evidence>
<dbReference type="SUPFAM" id="SSF52425">
    <property type="entry name" value="Cryptochrome/photolyase, N-terminal domain"/>
    <property type="match status" value="1"/>
</dbReference>
<dbReference type="Pfam" id="PF00875">
    <property type="entry name" value="DNA_photolyase"/>
    <property type="match status" value="1"/>
</dbReference>
<evidence type="ECO:0000256" key="10">
    <source>
        <dbReference type="ARBA" id="ARBA00059220"/>
    </source>
</evidence>
<dbReference type="InterPro" id="IPR014729">
    <property type="entry name" value="Rossmann-like_a/b/a_fold"/>
</dbReference>
<dbReference type="GO" id="GO:0003904">
    <property type="term" value="F:deoxyribodipyrimidine photo-lyase activity"/>
    <property type="evidence" value="ECO:0007669"/>
    <property type="project" value="UniProtKB-EC"/>
</dbReference>
<evidence type="ECO:0000256" key="12">
    <source>
        <dbReference type="PIRSR" id="PIRSR602081-1"/>
    </source>
</evidence>
<dbReference type="EC" id="4.1.99.3" evidence="3"/>
<dbReference type="GO" id="GO:0000719">
    <property type="term" value="P:photoreactive repair"/>
    <property type="evidence" value="ECO:0007669"/>
    <property type="project" value="UniProtKB-ARBA"/>
</dbReference>
<feature type="binding site" evidence="12">
    <location>
        <position position="272"/>
    </location>
    <ligand>
        <name>FAD</name>
        <dbReference type="ChEBI" id="CHEBI:57692"/>
    </ligand>
</feature>
<keyword evidence="17" id="KW-1185">Reference proteome</keyword>
<dbReference type="Gene3D" id="1.25.40.80">
    <property type="match status" value="1"/>
</dbReference>
<dbReference type="EMBL" id="QQOH01000003">
    <property type="protein sequence ID" value="RDE19514.1"/>
    <property type="molecule type" value="Genomic_DNA"/>
</dbReference>
<comment type="function">
    <text evidence="10">Involved in repair of UV radiation-induced DNA damage. Catalyzes the light-dependent monomerization (300-600 nm) of cyclobutyl pyrimidine dimers (in cis-syn configuration), which are formed between adjacent bases on the same DNA strand upon exposure to ultraviolet radiation.</text>
</comment>